<protein>
    <submittedName>
        <fullName evidence="2">Uncharacterized protein</fullName>
    </submittedName>
</protein>
<keyword evidence="1" id="KW-0812">Transmembrane</keyword>
<proteinExistence type="predicted"/>
<keyword evidence="1" id="KW-1133">Transmembrane helix</keyword>
<reference evidence="2" key="1">
    <citation type="submission" date="2020-06" db="EMBL/GenBank/DDBJ databases">
        <title>Draft genome of Bugula neritina, a colonial animal packing powerful symbionts and potential medicines.</title>
        <authorList>
            <person name="Rayko M."/>
        </authorList>
    </citation>
    <scope>NUCLEOTIDE SEQUENCE [LARGE SCALE GENOMIC DNA]</scope>
    <source>
        <strain evidence="2">Kwan_BN1</strain>
    </source>
</reference>
<comment type="caution">
    <text evidence="2">The sequence shown here is derived from an EMBL/GenBank/DDBJ whole genome shotgun (WGS) entry which is preliminary data.</text>
</comment>
<dbReference type="Proteomes" id="UP000593567">
    <property type="component" value="Unassembled WGS sequence"/>
</dbReference>
<keyword evidence="1" id="KW-0472">Membrane</keyword>
<gene>
    <name evidence="2" type="ORF">EB796_018841</name>
</gene>
<keyword evidence="3" id="KW-1185">Reference proteome</keyword>
<name>A0A7J7J9F4_BUGNE</name>
<organism evidence="2 3">
    <name type="scientific">Bugula neritina</name>
    <name type="common">Brown bryozoan</name>
    <name type="synonym">Sertularia neritina</name>
    <dbReference type="NCBI Taxonomy" id="10212"/>
    <lineage>
        <taxon>Eukaryota</taxon>
        <taxon>Metazoa</taxon>
        <taxon>Spiralia</taxon>
        <taxon>Lophotrochozoa</taxon>
        <taxon>Bryozoa</taxon>
        <taxon>Gymnolaemata</taxon>
        <taxon>Cheilostomatida</taxon>
        <taxon>Flustrina</taxon>
        <taxon>Buguloidea</taxon>
        <taxon>Bugulidae</taxon>
        <taxon>Bugula</taxon>
    </lineage>
</organism>
<accession>A0A7J7J9F4</accession>
<dbReference type="AlphaFoldDB" id="A0A7J7J9F4"/>
<evidence type="ECO:0000313" key="3">
    <source>
        <dbReference type="Proteomes" id="UP000593567"/>
    </source>
</evidence>
<sequence>MVMLTLFVFCFIHGLFVGIIYPLQRVYRYKMSSSMCILTTLLMDFADNYILVLLPVFPQNVSCILSTQVWLRGV</sequence>
<feature type="transmembrane region" description="Helical" evidence="1">
    <location>
        <begin position="6"/>
        <end position="23"/>
    </location>
</feature>
<dbReference type="EMBL" id="VXIV02002799">
    <property type="protein sequence ID" value="KAF6022859.1"/>
    <property type="molecule type" value="Genomic_DNA"/>
</dbReference>
<evidence type="ECO:0000313" key="2">
    <source>
        <dbReference type="EMBL" id="KAF6022859.1"/>
    </source>
</evidence>
<evidence type="ECO:0000256" key="1">
    <source>
        <dbReference type="SAM" id="Phobius"/>
    </source>
</evidence>